<evidence type="ECO:0000313" key="2">
    <source>
        <dbReference type="Proteomes" id="UP000722750"/>
    </source>
</evidence>
<dbReference type="AlphaFoldDB" id="A0A941W614"/>
<sequence length="68" mass="7787">MPPELHELYKNRFGFDITEYNGKDRLGLPVPGTFVIGQDGIILSVFAKTDYKMRMEPEDILEALKATR</sequence>
<comment type="caution">
    <text evidence="1">The sequence shown here is derived from an EMBL/GenBank/DDBJ whole genome shotgun (WGS) entry which is preliminary data.</text>
</comment>
<name>A0A941W614_9BACT</name>
<organism evidence="1 2">
    <name type="scientific">Candidatus Scalindua arabica</name>
    <dbReference type="NCBI Taxonomy" id="1127984"/>
    <lineage>
        <taxon>Bacteria</taxon>
        <taxon>Pseudomonadati</taxon>
        <taxon>Planctomycetota</taxon>
        <taxon>Candidatus Brocadiia</taxon>
        <taxon>Candidatus Brocadiales</taxon>
        <taxon>Candidatus Scalinduaceae</taxon>
        <taxon>Candidatus Scalindua</taxon>
    </lineage>
</organism>
<dbReference type="SUPFAM" id="SSF52833">
    <property type="entry name" value="Thioredoxin-like"/>
    <property type="match status" value="1"/>
</dbReference>
<dbReference type="InterPro" id="IPR036249">
    <property type="entry name" value="Thioredoxin-like_sf"/>
</dbReference>
<gene>
    <name evidence="1" type="ORF">MAG551_02217</name>
</gene>
<evidence type="ECO:0000313" key="1">
    <source>
        <dbReference type="EMBL" id="MBS1259151.1"/>
    </source>
</evidence>
<reference evidence="1" key="1">
    <citation type="journal article" date="2021" name="ISME J.">
        <title>Fine-scale metabolic discontinuity in a stratified prokaryote microbiome of a Red Sea deep halocline.</title>
        <authorList>
            <person name="Michoud G."/>
            <person name="Ngugi D.K."/>
            <person name="Barozzi A."/>
            <person name="Merlino G."/>
            <person name="Calleja M.L."/>
            <person name="Delgado-Huertas A."/>
            <person name="Moran X.A.G."/>
            <person name="Daffonchio D."/>
        </authorList>
    </citation>
    <scope>NUCLEOTIDE SEQUENCE</scope>
    <source>
        <strain evidence="1">SuakinDeep_MAG55_1</strain>
    </source>
</reference>
<evidence type="ECO:0008006" key="3">
    <source>
        <dbReference type="Google" id="ProtNLM"/>
    </source>
</evidence>
<protein>
    <recommendedName>
        <fullName evidence="3">Peroxiredoxin</fullName>
    </recommendedName>
</protein>
<dbReference type="EMBL" id="JAANXD010000082">
    <property type="protein sequence ID" value="MBS1259151.1"/>
    <property type="molecule type" value="Genomic_DNA"/>
</dbReference>
<proteinExistence type="predicted"/>
<accession>A0A941W614</accession>
<dbReference type="Proteomes" id="UP000722750">
    <property type="component" value="Unassembled WGS sequence"/>
</dbReference>
<dbReference type="Gene3D" id="3.40.30.10">
    <property type="entry name" value="Glutaredoxin"/>
    <property type="match status" value="1"/>
</dbReference>